<gene>
    <name evidence="1" type="primary">cpoB</name>
    <name evidence="3" type="ORF">HNQ59_000572</name>
</gene>
<keyword evidence="1" id="KW-0732">Signal</keyword>
<organism evidence="3 4">
    <name type="scientific">Chitinivorax tropicus</name>
    <dbReference type="NCBI Taxonomy" id="714531"/>
    <lineage>
        <taxon>Bacteria</taxon>
        <taxon>Pseudomonadati</taxon>
        <taxon>Pseudomonadota</taxon>
        <taxon>Betaproteobacteria</taxon>
        <taxon>Chitinivorax</taxon>
    </lineage>
</organism>
<keyword evidence="1" id="KW-0175">Coiled coil</keyword>
<keyword evidence="1" id="KW-0574">Periplasm</keyword>
<dbReference type="GO" id="GO:0070206">
    <property type="term" value="P:protein trimerization"/>
    <property type="evidence" value="ECO:0007669"/>
    <property type="project" value="InterPro"/>
</dbReference>
<feature type="signal peptide" evidence="1">
    <location>
        <begin position="1"/>
        <end position="18"/>
    </location>
</feature>
<dbReference type="InterPro" id="IPR032519">
    <property type="entry name" value="YbgF_tri"/>
</dbReference>
<dbReference type="InterPro" id="IPR034706">
    <property type="entry name" value="CpoB"/>
</dbReference>
<proteinExistence type="inferred from homology"/>
<comment type="subcellular location">
    <subcellularLocation>
        <location evidence="1">Periplasm</location>
    </subcellularLocation>
</comment>
<dbReference type="NCBIfam" id="TIGR02795">
    <property type="entry name" value="tol_pal_ybgF"/>
    <property type="match status" value="1"/>
</dbReference>
<sequence length="259" mass="28665" precursor="true">MKRLLPLAILALSASSQAGLFDDTEARKMITDLRTQIEQLRQDNHALRERLNQLETRVDNLKVSNLVSQLDAQVDNLNKLNGQLEVLQYNIEQTQKRQKDFYVDLDSRLRALEPGGGDVSGSTSSDKPLAAVAKAEGDQAAYDAAFNLYKMGNYQGAVSGFRDYLKAYADSKLAPNAQYWIGMSQSALRDYKGAIATQQKLIVTWPDANKVPDAMFNIAANHIELGDKKAAKKMLDDLVAKYPVSTAADKAKRLLANSR</sequence>
<evidence type="ECO:0000256" key="1">
    <source>
        <dbReference type="HAMAP-Rule" id="MF_02066"/>
    </source>
</evidence>
<feature type="chain" id="PRO_5033170061" description="Cell division coordinator CpoB" evidence="1">
    <location>
        <begin position="19"/>
        <end position="259"/>
    </location>
</feature>
<dbReference type="GO" id="GO:0030288">
    <property type="term" value="C:outer membrane-bounded periplasmic space"/>
    <property type="evidence" value="ECO:0007669"/>
    <property type="project" value="UniProtKB-UniRule"/>
</dbReference>
<name>A0A840MF51_9PROT</name>
<comment type="similarity">
    <text evidence="1">Belongs to the CpoB family.</text>
</comment>
<evidence type="ECO:0000313" key="3">
    <source>
        <dbReference type="EMBL" id="MBB5017308.1"/>
    </source>
</evidence>
<evidence type="ECO:0000313" key="4">
    <source>
        <dbReference type="Proteomes" id="UP000575898"/>
    </source>
</evidence>
<feature type="domain" description="YbgF trimerisation" evidence="2">
    <location>
        <begin position="47"/>
        <end position="116"/>
    </location>
</feature>
<dbReference type="AlphaFoldDB" id="A0A840MF51"/>
<dbReference type="InterPro" id="IPR011990">
    <property type="entry name" value="TPR-like_helical_dom_sf"/>
</dbReference>
<dbReference type="Pfam" id="PF16331">
    <property type="entry name" value="TolA_bind_tri"/>
    <property type="match status" value="1"/>
</dbReference>
<dbReference type="HAMAP" id="MF_02066">
    <property type="entry name" value="CpoB"/>
    <property type="match status" value="1"/>
</dbReference>
<reference evidence="3 4" key="1">
    <citation type="submission" date="2020-08" db="EMBL/GenBank/DDBJ databases">
        <title>Genomic Encyclopedia of Type Strains, Phase IV (KMG-IV): sequencing the most valuable type-strain genomes for metagenomic binning, comparative biology and taxonomic classification.</title>
        <authorList>
            <person name="Goeker M."/>
        </authorList>
    </citation>
    <scope>NUCLEOTIDE SEQUENCE [LARGE SCALE GENOMIC DNA]</scope>
    <source>
        <strain evidence="3 4">DSM 27165</strain>
    </source>
</reference>
<comment type="function">
    <text evidence="1">Mediates coordination of peptidoglycan synthesis and outer membrane constriction during cell division.</text>
</comment>
<dbReference type="Gene3D" id="1.20.5.110">
    <property type="match status" value="1"/>
</dbReference>
<dbReference type="EMBL" id="JACHHY010000003">
    <property type="protein sequence ID" value="MBB5017308.1"/>
    <property type="molecule type" value="Genomic_DNA"/>
</dbReference>
<keyword evidence="4" id="KW-1185">Reference proteome</keyword>
<protein>
    <recommendedName>
        <fullName evidence="1">Cell division coordinator CpoB</fullName>
    </recommendedName>
</protein>
<dbReference type="Proteomes" id="UP000575898">
    <property type="component" value="Unassembled WGS sequence"/>
</dbReference>
<evidence type="ECO:0000259" key="2">
    <source>
        <dbReference type="Pfam" id="PF16331"/>
    </source>
</evidence>
<keyword evidence="1" id="KW-0131">Cell cycle</keyword>
<dbReference type="SUPFAM" id="SSF48452">
    <property type="entry name" value="TPR-like"/>
    <property type="match status" value="1"/>
</dbReference>
<keyword evidence="1" id="KW-0132">Cell division</keyword>
<comment type="caution">
    <text evidence="3">The sequence shown here is derived from an EMBL/GenBank/DDBJ whole genome shotgun (WGS) entry which is preliminary data.</text>
</comment>
<accession>A0A840MF51</accession>
<dbReference type="Gene3D" id="1.25.40.10">
    <property type="entry name" value="Tetratricopeptide repeat domain"/>
    <property type="match status" value="1"/>
</dbReference>
<dbReference type="Pfam" id="PF13174">
    <property type="entry name" value="TPR_6"/>
    <property type="match status" value="3"/>
</dbReference>
<dbReference type="GO" id="GO:0043093">
    <property type="term" value="P:FtsZ-dependent cytokinesis"/>
    <property type="evidence" value="ECO:0007669"/>
    <property type="project" value="UniProtKB-UniRule"/>
</dbReference>
<dbReference type="RefSeq" id="WP_246490822.1">
    <property type="nucleotide sequence ID" value="NZ_JACHHY010000003.1"/>
</dbReference>
<feature type="coiled-coil region" evidence="1">
    <location>
        <begin position="23"/>
        <end position="97"/>
    </location>
</feature>
<dbReference type="InterPro" id="IPR019734">
    <property type="entry name" value="TPR_rpt"/>
</dbReference>
<dbReference type="InterPro" id="IPR014162">
    <property type="entry name" value="CpoB_C"/>
</dbReference>